<dbReference type="InterPro" id="IPR036271">
    <property type="entry name" value="Tet_transcr_reg_TetR-rel_C_sf"/>
</dbReference>
<organism evidence="4 6">
    <name type="scientific">Pseudomonas extremorientalis</name>
    <dbReference type="NCBI Taxonomy" id="169669"/>
    <lineage>
        <taxon>Bacteria</taxon>
        <taxon>Pseudomonadati</taxon>
        <taxon>Pseudomonadota</taxon>
        <taxon>Gammaproteobacteria</taxon>
        <taxon>Pseudomonadales</taxon>
        <taxon>Pseudomonadaceae</taxon>
        <taxon>Pseudomonas</taxon>
    </lineage>
</organism>
<dbReference type="EMBL" id="LT629708">
    <property type="protein sequence ID" value="SDO81001.1"/>
    <property type="molecule type" value="Genomic_DNA"/>
</dbReference>
<reference evidence="4 6" key="1">
    <citation type="submission" date="2016-08" db="EMBL/GenBank/DDBJ databases">
        <title>Draft genome sequence of the type strain of Pseudomonas extremorientalis LMG 19695T isolated from drinking water reservoir.</title>
        <authorList>
            <person name="Tambong J.T."/>
        </authorList>
    </citation>
    <scope>NUCLEOTIDE SEQUENCE [LARGE SCALE GENOMIC DNA]</scope>
    <source>
        <strain evidence="4 6">LMG 19695</strain>
    </source>
</reference>
<dbReference type="SUPFAM" id="SSF48498">
    <property type="entry name" value="Tetracyclin repressor-like, C-terminal domain"/>
    <property type="match status" value="1"/>
</dbReference>
<dbReference type="PROSITE" id="PS50977">
    <property type="entry name" value="HTH_TETR_2"/>
    <property type="match status" value="1"/>
</dbReference>
<name>A0A1H0MKV2_9PSED</name>
<dbReference type="InterPro" id="IPR050109">
    <property type="entry name" value="HTH-type_TetR-like_transc_reg"/>
</dbReference>
<evidence type="ECO:0000313" key="6">
    <source>
        <dbReference type="Proteomes" id="UP000181686"/>
    </source>
</evidence>
<dbReference type="PRINTS" id="PR00455">
    <property type="entry name" value="HTHTETR"/>
</dbReference>
<sequence length="208" mass="23178">MHAPDLIERTFPGRRSDLKRSILREALACFNEVGIEATNIETIRARCDTSVGAIYHHFGSKEGIVAALFFAALEDQAALREHYLTQAQTAQAGVQALVCSYVEWVDAQPDWARFVFQSRFAVANGPFKDELLTRNKQRNRQLTEWMSEEGRAEAFSHIPAELLLSLIIGAAENYARAWLSGRVKKSPNAYASLLAQAAWASISQTPPQ</sequence>
<proteinExistence type="predicted"/>
<dbReference type="InterPro" id="IPR009057">
    <property type="entry name" value="Homeodomain-like_sf"/>
</dbReference>
<dbReference type="Pfam" id="PF00440">
    <property type="entry name" value="TetR_N"/>
    <property type="match status" value="1"/>
</dbReference>
<keyword evidence="7" id="KW-1185">Reference proteome</keyword>
<dbReference type="Proteomes" id="UP000182654">
    <property type="component" value="Chromosome I"/>
</dbReference>
<evidence type="ECO:0000313" key="4">
    <source>
        <dbReference type="EMBL" id="OIN08657.1"/>
    </source>
</evidence>
<dbReference type="PANTHER" id="PTHR30055">
    <property type="entry name" value="HTH-TYPE TRANSCRIPTIONAL REGULATOR RUTR"/>
    <property type="match status" value="1"/>
</dbReference>
<evidence type="ECO:0000256" key="1">
    <source>
        <dbReference type="ARBA" id="ARBA00023125"/>
    </source>
</evidence>
<evidence type="ECO:0000313" key="7">
    <source>
        <dbReference type="Proteomes" id="UP000182654"/>
    </source>
</evidence>
<dbReference type="Proteomes" id="UP000181686">
    <property type="component" value="Unassembled WGS sequence"/>
</dbReference>
<feature type="DNA-binding region" description="H-T-H motif" evidence="2">
    <location>
        <begin position="39"/>
        <end position="58"/>
    </location>
</feature>
<reference evidence="5 7" key="2">
    <citation type="submission" date="2016-10" db="EMBL/GenBank/DDBJ databases">
        <authorList>
            <person name="Varghese N."/>
            <person name="Submissions S."/>
        </authorList>
    </citation>
    <scope>NUCLEOTIDE SEQUENCE [LARGE SCALE GENOMIC DNA]</scope>
    <source>
        <strain evidence="5 7">BS2774</strain>
    </source>
</reference>
<feature type="domain" description="HTH tetR-type" evidence="3">
    <location>
        <begin position="16"/>
        <end position="76"/>
    </location>
</feature>
<dbReference type="AlphaFoldDB" id="A0A1H0MKV2"/>
<dbReference type="EMBL" id="MDGK01000036">
    <property type="protein sequence ID" value="OIN08657.1"/>
    <property type="molecule type" value="Genomic_DNA"/>
</dbReference>
<dbReference type="PANTHER" id="PTHR30055:SF187">
    <property type="entry name" value="TRANSCRIPTIONAL REGULATORY PROTEIN"/>
    <property type="match status" value="1"/>
</dbReference>
<protein>
    <submittedName>
        <fullName evidence="5">DNA-binding transcriptional regulator, AcrR family</fullName>
    </submittedName>
    <submittedName>
        <fullName evidence="4">TetR family transcriptional regulator</fullName>
    </submittedName>
</protein>
<dbReference type="RefSeq" id="WP_071490154.1">
    <property type="nucleotide sequence ID" value="NZ_CP089519.1"/>
</dbReference>
<dbReference type="Gene3D" id="1.10.357.10">
    <property type="entry name" value="Tetracycline Repressor, domain 2"/>
    <property type="match status" value="1"/>
</dbReference>
<evidence type="ECO:0000256" key="2">
    <source>
        <dbReference type="PROSITE-ProRule" id="PRU00335"/>
    </source>
</evidence>
<dbReference type="GO" id="GO:0003700">
    <property type="term" value="F:DNA-binding transcription factor activity"/>
    <property type="evidence" value="ECO:0007669"/>
    <property type="project" value="TreeGrafter"/>
</dbReference>
<accession>A0A1H0MKV2</accession>
<dbReference type="InterPro" id="IPR001647">
    <property type="entry name" value="HTH_TetR"/>
</dbReference>
<evidence type="ECO:0000313" key="5">
    <source>
        <dbReference type="EMBL" id="SDO81001.1"/>
    </source>
</evidence>
<dbReference type="SUPFAM" id="SSF46689">
    <property type="entry name" value="Homeodomain-like"/>
    <property type="match status" value="1"/>
</dbReference>
<keyword evidence="1 2" id="KW-0238">DNA-binding</keyword>
<dbReference type="GO" id="GO:0000976">
    <property type="term" value="F:transcription cis-regulatory region binding"/>
    <property type="evidence" value="ECO:0007669"/>
    <property type="project" value="TreeGrafter"/>
</dbReference>
<gene>
    <name evidence="4" type="ORF">BFN10_13915</name>
    <name evidence="5" type="ORF">SAMN04490184_1500</name>
</gene>
<evidence type="ECO:0000259" key="3">
    <source>
        <dbReference type="PROSITE" id="PS50977"/>
    </source>
</evidence>